<keyword evidence="1" id="KW-0813">Transport</keyword>
<evidence type="ECO:0000256" key="7">
    <source>
        <dbReference type="ARBA" id="ARBA00023014"/>
    </source>
</evidence>
<dbReference type="Gene3D" id="3.40.50.11540">
    <property type="entry name" value="NADH-ubiquinone oxidoreductase 51kDa subunit"/>
    <property type="match status" value="1"/>
</dbReference>
<dbReference type="InterPro" id="IPR017054">
    <property type="entry name" value="PduS"/>
</dbReference>
<dbReference type="InterPro" id="IPR010208">
    <property type="entry name" value="Ion_transpt_RnfC/RsxC"/>
</dbReference>
<evidence type="ECO:0000256" key="5">
    <source>
        <dbReference type="ARBA" id="ARBA00022982"/>
    </source>
</evidence>
<dbReference type="SUPFAM" id="SSF46548">
    <property type="entry name" value="alpha-helical ferredoxin"/>
    <property type="match status" value="1"/>
</dbReference>
<dbReference type="Pfam" id="PF13534">
    <property type="entry name" value="Fer4_17"/>
    <property type="match status" value="1"/>
</dbReference>
<evidence type="ECO:0000256" key="6">
    <source>
        <dbReference type="ARBA" id="ARBA00023004"/>
    </source>
</evidence>
<dbReference type="InterPro" id="IPR037225">
    <property type="entry name" value="Nuo51_FMN-bd_sf"/>
</dbReference>
<accession>A9KN64</accession>
<keyword evidence="10" id="KW-1185">Reference proteome</keyword>
<dbReference type="Gene3D" id="3.10.20.600">
    <property type="match status" value="1"/>
</dbReference>
<dbReference type="InterPro" id="IPR019554">
    <property type="entry name" value="Soluble_ligand-bd"/>
</dbReference>
<dbReference type="HOGENOM" id="CLU_010808_0_0_9"/>
<dbReference type="PANTHER" id="PTHR43034">
    <property type="entry name" value="ION-TRANSLOCATING OXIDOREDUCTASE COMPLEX SUBUNIT C"/>
    <property type="match status" value="1"/>
</dbReference>
<dbReference type="Proteomes" id="UP000000370">
    <property type="component" value="Chromosome"/>
</dbReference>
<evidence type="ECO:0000259" key="8">
    <source>
        <dbReference type="PROSITE" id="PS51379"/>
    </source>
</evidence>
<dbReference type="KEGG" id="cpy:Cphy_1185"/>
<dbReference type="InterPro" id="IPR026902">
    <property type="entry name" value="RnfC_N"/>
</dbReference>
<keyword evidence="4" id="KW-0677">Repeat</keyword>
<evidence type="ECO:0000256" key="4">
    <source>
        <dbReference type="ARBA" id="ARBA00022737"/>
    </source>
</evidence>
<name>A9KN64_LACP7</name>
<keyword evidence="5" id="KW-0249">Electron transport</keyword>
<evidence type="ECO:0000256" key="3">
    <source>
        <dbReference type="ARBA" id="ARBA00022723"/>
    </source>
</evidence>
<gene>
    <name evidence="9" type="ordered locus">Cphy_1185</name>
</gene>
<keyword evidence="2" id="KW-0004">4Fe-4S</keyword>
<dbReference type="PIRSF" id="PIRSF036408">
    <property type="entry name" value="PduS_prd"/>
    <property type="match status" value="1"/>
</dbReference>
<proteinExistence type="predicted"/>
<dbReference type="SUPFAM" id="SSF142984">
    <property type="entry name" value="Nqo1 middle domain-like"/>
    <property type="match status" value="1"/>
</dbReference>
<dbReference type="EMBL" id="CP000885">
    <property type="protein sequence ID" value="ABX41563.1"/>
    <property type="molecule type" value="Genomic_DNA"/>
</dbReference>
<dbReference type="SUPFAM" id="SSF142019">
    <property type="entry name" value="Nqo1 FMN-binding domain-like"/>
    <property type="match status" value="1"/>
</dbReference>
<dbReference type="PANTHER" id="PTHR43034:SF2">
    <property type="entry name" value="ION-TRANSLOCATING OXIDOREDUCTASE COMPLEX SUBUNIT C"/>
    <property type="match status" value="1"/>
</dbReference>
<dbReference type="GO" id="GO:0046872">
    <property type="term" value="F:metal ion binding"/>
    <property type="evidence" value="ECO:0007669"/>
    <property type="project" value="UniProtKB-KW"/>
</dbReference>
<dbReference type="InterPro" id="IPR017896">
    <property type="entry name" value="4Fe4S_Fe-S-bd"/>
</dbReference>
<keyword evidence="6" id="KW-0408">Iron</keyword>
<dbReference type="STRING" id="357809.Cphy_1185"/>
<evidence type="ECO:0000256" key="2">
    <source>
        <dbReference type="ARBA" id="ARBA00022485"/>
    </source>
</evidence>
<dbReference type="GO" id="GO:0051539">
    <property type="term" value="F:4 iron, 4 sulfur cluster binding"/>
    <property type="evidence" value="ECO:0007669"/>
    <property type="project" value="UniProtKB-KW"/>
</dbReference>
<dbReference type="GO" id="GO:0016020">
    <property type="term" value="C:membrane"/>
    <property type="evidence" value="ECO:0007669"/>
    <property type="project" value="InterPro"/>
</dbReference>
<evidence type="ECO:0000313" key="9">
    <source>
        <dbReference type="EMBL" id="ABX41563.1"/>
    </source>
</evidence>
<dbReference type="PROSITE" id="PS51379">
    <property type="entry name" value="4FE4S_FER_2"/>
    <property type="match status" value="1"/>
</dbReference>
<keyword evidence="7" id="KW-0411">Iron-sulfur</keyword>
<evidence type="ECO:0000313" key="10">
    <source>
        <dbReference type="Proteomes" id="UP000000370"/>
    </source>
</evidence>
<dbReference type="InterPro" id="IPR011538">
    <property type="entry name" value="Nuo51_FMN-bd"/>
</dbReference>
<reference evidence="10" key="1">
    <citation type="submission" date="2007-11" db="EMBL/GenBank/DDBJ databases">
        <title>Complete genome sequence of Clostridium phytofermentans ISDg.</title>
        <authorList>
            <person name="Leschine S.B."/>
            <person name="Warnick T.A."/>
            <person name="Blanchard J.L."/>
            <person name="Schnell D.J."/>
            <person name="Petit E.L."/>
            <person name="LaTouf W.G."/>
            <person name="Copeland A."/>
            <person name="Lucas S."/>
            <person name="Lapidus A."/>
            <person name="Barry K."/>
            <person name="Glavina del Rio T."/>
            <person name="Dalin E."/>
            <person name="Tice H."/>
            <person name="Pitluck S."/>
            <person name="Kiss H."/>
            <person name="Brettin T."/>
            <person name="Bruce D."/>
            <person name="Detter J.C."/>
            <person name="Han C."/>
            <person name="Kuske C."/>
            <person name="Schmutz J."/>
            <person name="Larimer F."/>
            <person name="Land M."/>
            <person name="Hauser L."/>
            <person name="Kyrpides N."/>
            <person name="Kim E.A."/>
            <person name="Richardson P."/>
        </authorList>
    </citation>
    <scope>NUCLEOTIDE SEQUENCE [LARGE SCALE GENOMIC DNA]</scope>
    <source>
        <strain evidence="10">ATCC 700394 / DSM 18823 / ISDg</strain>
    </source>
</reference>
<dbReference type="AlphaFoldDB" id="A9KN64"/>
<dbReference type="Pfam" id="PF10531">
    <property type="entry name" value="SLBB"/>
    <property type="match status" value="1"/>
</dbReference>
<organism evidence="9 10">
    <name type="scientific">Lachnoclostridium phytofermentans (strain ATCC 700394 / DSM 18823 / ISDg)</name>
    <name type="common">Clostridium phytofermentans</name>
    <dbReference type="NCBI Taxonomy" id="357809"/>
    <lineage>
        <taxon>Bacteria</taxon>
        <taxon>Bacillati</taxon>
        <taxon>Bacillota</taxon>
        <taxon>Clostridia</taxon>
        <taxon>Lachnospirales</taxon>
        <taxon>Lachnospiraceae</taxon>
    </lineage>
</organism>
<feature type="domain" description="4Fe-4S ferredoxin-type" evidence="8">
    <location>
        <begin position="242"/>
        <end position="275"/>
    </location>
</feature>
<sequence>MMVIEELSQIVKEYGICGAGGAGFPTYAKFSNKVDTIILNCAECEPLLKLHRQLLRDRAYEVLKAFSIIAESIGAKEAIIVVKPSYKNTIAAVEAEIGAYKNMSLKLCKEVYPAGDEVVLIYEATGRVVKPGGLPVDIGVAVFNVETVYNVYEAVINHRPVTSKLVSVVGEVKEPKTVRVPLGMTVKEVVEMVGGITTKEPAYLMGGPMMGSVESEQHLITKTSNAIIVLPKDHYVIIRKESKPSIDLKRAAASCCHCEMCTDLCPRHLLGHPSNPHLFMRAATCKDVQNPQIFLDTMYCCSCGLCSMYACGQGLSPASLITLYKQGLRQNGVKPQVLEPAPVEPSRQYQQIPVERLMKRLCLTHYNVPAPLFEELQRAKRVKVKLSQHVGAPAVSVVSVGDKVVTGQLIAKSGDGLSLPVHASIDGTVLEVNNQFIMIDAV</sequence>
<dbReference type="eggNOG" id="COG4656">
    <property type="taxonomic scope" value="Bacteria"/>
</dbReference>
<dbReference type="Pfam" id="PF01512">
    <property type="entry name" value="Complex1_51K"/>
    <property type="match status" value="1"/>
</dbReference>
<evidence type="ECO:0000256" key="1">
    <source>
        <dbReference type="ARBA" id="ARBA00022448"/>
    </source>
</evidence>
<dbReference type="Pfam" id="PF13375">
    <property type="entry name" value="RnfC_N"/>
    <property type="match status" value="1"/>
</dbReference>
<protein>
    <submittedName>
        <fullName evidence="9">Respiratory-chain NADH dehydrogenase domain 51 kDa subunit</fullName>
    </submittedName>
</protein>
<dbReference type="GO" id="GO:0009055">
    <property type="term" value="F:electron transfer activity"/>
    <property type="evidence" value="ECO:0007669"/>
    <property type="project" value="InterPro"/>
</dbReference>
<keyword evidence="3" id="KW-0479">Metal-binding</keyword>